<keyword evidence="5" id="KW-1185">Reference proteome</keyword>
<keyword evidence="1" id="KW-0808">Transferase</keyword>
<dbReference type="CDD" id="cd04301">
    <property type="entry name" value="NAT_SF"/>
    <property type="match status" value="1"/>
</dbReference>
<feature type="domain" description="N-acetyltransferase" evidence="3">
    <location>
        <begin position="4"/>
        <end position="165"/>
    </location>
</feature>
<dbReference type="RefSeq" id="WP_388038223.1">
    <property type="nucleotide sequence ID" value="NZ_JBHUEK010000018.1"/>
</dbReference>
<evidence type="ECO:0000256" key="2">
    <source>
        <dbReference type="ARBA" id="ARBA00023315"/>
    </source>
</evidence>
<accession>A0ABW4MMH6</accession>
<dbReference type="EMBL" id="JBHUEK010000018">
    <property type="protein sequence ID" value="MFD1779247.1"/>
    <property type="molecule type" value="Genomic_DNA"/>
</dbReference>
<dbReference type="PANTHER" id="PTHR43072">
    <property type="entry name" value="N-ACETYLTRANSFERASE"/>
    <property type="match status" value="1"/>
</dbReference>
<keyword evidence="2" id="KW-0012">Acyltransferase</keyword>
<dbReference type="PANTHER" id="PTHR43072:SF23">
    <property type="entry name" value="UPF0039 PROTEIN C11D3.02C"/>
    <property type="match status" value="1"/>
</dbReference>
<dbReference type="Pfam" id="PF00583">
    <property type="entry name" value="Acetyltransf_1"/>
    <property type="match status" value="1"/>
</dbReference>
<dbReference type="PROSITE" id="PS51186">
    <property type="entry name" value="GNAT"/>
    <property type="match status" value="1"/>
</dbReference>
<sequence>MRNINIRIASIHDIDDILSIYNEGIEDRIATLETSIKDKDFMLAWFHRHTGRFKVIIAEVEGEIVGWASLNQYNSRSAYDGVADLSVYVRRDDRGRGIGGKLLSTIEKLAKENAFHKIVLFTFPFNKLGQGLYKKSGFREVGVFKNQGKIDDQFIDVMAMEKLLV</sequence>
<organism evidence="4 5">
    <name type="scientific">Fredinandcohnia salidurans</name>
    <dbReference type="NCBI Taxonomy" id="2595041"/>
    <lineage>
        <taxon>Bacteria</taxon>
        <taxon>Bacillati</taxon>
        <taxon>Bacillota</taxon>
        <taxon>Bacilli</taxon>
        <taxon>Bacillales</taxon>
        <taxon>Bacillaceae</taxon>
        <taxon>Fredinandcohnia</taxon>
    </lineage>
</organism>
<dbReference type="InterPro" id="IPR016181">
    <property type="entry name" value="Acyl_CoA_acyltransferase"/>
</dbReference>
<protein>
    <submittedName>
        <fullName evidence="4">Arsinothricin resistance N-acetyltransferase ArsN1 family A</fullName>
    </submittedName>
</protein>
<dbReference type="NCBIfam" id="NF040503">
    <property type="entry name" value="resist_ArsN1a"/>
    <property type="match status" value="1"/>
</dbReference>
<proteinExistence type="predicted"/>
<evidence type="ECO:0000259" key="3">
    <source>
        <dbReference type="PROSITE" id="PS51186"/>
    </source>
</evidence>
<evidence type="ECO:0000313" key="4">
    <source>
        <dbReference type="EMBL" id="MFD1779247.1"/>
    </source>
</evidence>
<evidence type="ECO:0000313" key="5">
    <source>
        <dbReference type="Proteomes" id="UP001597227"/>
    </source>
</evidence>
<dbReference type="SUPFAM" id="SSF55729">
    <property type="entry name" value="Acyl-CoA N-acyltransferases (Nat)"/>
    <property type="match status" value="1"/>
</dbReference>
<dbReference type="Proteomes" id="UP001597227">
    <property type="component" value="Unassembled WGS sequence"/>
</dbReference>
<dbReference type="Gene3D" id="3.40.630.30">
    <property type="match status" value="1"/>
</dbReference>
<reference evidence="5" key="1">
    <citation type="journal article" date="2019" name="Int. J. Syst. Evol. Microbiol.">
        <title>The Global Catalogue of Microorganisms (GCM) 10K type strain sequencing project: providing services to taxonomists for standard genome sequencing and annotation.</title>
        <authorList>
            <consortium name="The Broad Institute Genomics Platform"/>
            <consortium name="The Broad Institute Genome Sequencing Center for Infectious Disease"/>
            <person name="Wu L."/>
            <person name="Ma J."/>
        </authorList>
    </citation>
    <scope>NUCLEOTIDE SEQUENCE [LARGE SCALE GENOMIC DNA]</scope>
    <source>
        <strain evidence="5">CCUG 15531</strain>
    </source>
</reference>
<evidence type="ECO:0000256" key="1">
    <source>
        <dbReference type="ARBA" id="ARBA00022679"/>
    </source>
</evidence>
<gene>
    <name evidence="4" type="ORF">ACFSFW_11260</name>
</gene>
<dbReference type="InterPro" id="IPR000182">
    <property type="entry name" value="GNAT_dom"/>
</dbReference>
<name>A0ABW4MMH6_9BACI</name>
<comment type="caution">
    <text evidence="4">The sequence shown here is derived from an EMBL/GenBank/DDBJ whole genome shotgun (WGS) entry which is preliminary data.</text>
</comment>